<feature type="compositionally biased region" description="Low complexity" evidence="1">
    <location>
        <begin position="1033"/>
        <end position="1053"/>
    </location>
</feature>
<keyword evidence="4" id="KW-1185">Reference proteome</keyword>
<feature type="transmembrane region" description="Helical" evidence="2">
    <location>
        <begin position="637"/>
        <end position="659"/>
    </location>
</feature>
<dbReference type="EMBL" id="JAPDMZ010000136">
    <property type="protein sequence ID" value="KAK0548410.1"/>
    <property type="molecule type" value="Genomic_DNA"/>
</dbReference>
<keyword evidence="2" id="KW-1133">Transmembrane helix</keyword>
<accession>A0AAN6GN35</accession>
<evidence type="ECO:0000256" key="1">
    <source>
        <dbReference type="SAM" id="MobiDB-lite"/>
    </source>
</evidence>
<feature type="compositionally biased region" description="Low complexity" evidence="1">
    <location>
        <begin position="1203"/>
        <end position="1229"/>
    </location>
</feature>
<keyword evidence="2" id="KW-0812">Transmembrane</keyword>
<feature type="region of interest" description="Disordered" evidence="1">
    <location>
        <begin position="162"/>
        <end position="213"/>
    </location>
</feature>
<sequence length="1539" mass="166652">MINLGSFDWTLWTTAFAATFALSLMCWTISMTLTRNLSRNTLPGTLIGFNFMLNAISTLCLIGLMQAIYRASLVMSLPVRRIRRPNQSKAGAEKTLPAAPPLILPSQPEIHAAAGKTRHTEAQDDLMPPERHGDGNVVETRHSRPLPSAEIMPGPPEVTGTMTTSTGGAQSAIASSGVASSADPYRINATGTRTTTGGSRSAQESLSDRRAKLSRARSGQQLCIAEETSQCQGHDLPDFSVPVEGPAHACEVRTPAVIRCASSASTSIDSPDHWDQSRKSIKAALEGISKAGQGPDVEGWRYSLSMPALGDANTSTIEMSQEQHSSRPHQHETSQLDAEVSLFHRRMYAEVEEEVDRMFTEVGLGSFVKSRWRQTFPLAAFELACSGADQSIGENDSQRHFFTPGELGDTHPRPAFTVARSMPSMRLDAVASHREAPVASRYPPSAARPRGNGHRDTGTSLSSSFLSPAPTPGASTPSLGLHRTDSSNSLCSLLVIPAGEHARYPMINMPTEPAAQTTCDARGDLLGAESALLRIASYATLRAVDASLADAESRGPALEAGNAPEDATIPSVQSIHSQELRDAEARERRVSERETKIAYVRLGSHMVCLWLTFILSLPYLTFYWTHPHGSSAHCAQAVLLVVATLLSGPLSLLQIFLVYEQREGAFARAVGRFLQQLHQAELACAPTLERARRRCGHVGTSLVSSLISMRTLVEDKMAHRRGANTNTPAPPVRSVPYERRHWTAGQVTGDRVVRPRSAFVRGMSLLFEPNPRLEVLPSERDSSSIRSQVQRLWEIRPRVSFDHMHEPRSPRPSDATSSETFGSARRQHIPETPSFHPPGRAVNASSRVSPPPLPPPRGLPPRNDFRLDGLSAMLLPHLVPGLSIGPEMEVADDDERTLVEEYRQFYHRYLSDLPDLFSVASAREAFEGIRNSIMRRIQAQRRAGASSSSSLWPPQPSCDVITLNSIGEVDAASRLSFETALPDMSLGEPDDKPPPVPRKDNDPPPPAEHTLEGQGLRTDVSSSNARGHKNHGRSSSVSVEFSEAVASARSVSIRSRRGRHRETFSLPDARPQTLDVSVRQSTLGSIEDETSVQDEPSSMVEKVGSLAQNASMSLEVDALANTNRRSLASELGLTSMRPSLGSEMGLESVGSGPNRRSLSADFGILLASLRRQSEQSPTSSERTTSNSLISTLISDLSSVSTASIHPTSLSSSSGPVTTSTPPPSKTAAPHKGEVGGQSMSEQSLSALHQELSSPLLQANAPLEEEQQQHQQEQEQGLTTAEFSQIVDSMDPLTLHRYLHPAIPLETLDEVTEEMTADLTRSLEEIWTRSQRDSFMRPQRGGSGVGHLTTTATPARAKGKKLWLEYGPDTPCSVMGNYGSVLIKRRDGEDDEQDGVEAVHPRGDACLSTVDLNAVEGGVSLLPFDTSVWTSEPAAKLALKGSDDIVPEVQNPAGLAAADTTIAFEREAEWVSHPNSTTTTPITKVRGEGSARSSSSLMLRKMQGRDGQSHEGEAIKMSGRIPSIHVRAPSDSSAMSFFHV</sequence>
<proteinExistence type="predicted"/>
<feature type="transmembrane region" description="Helical" evidence="2">
    <location>
        <begin position="46"/>
        <end position="69"/>
    </location>
</feature>
<evidence type="ECO:0000256" key="2">
    <source>
        <dbReference type="SAM" id="Phobius"/>
    </source>
</evidence>
<feature type="region of interest" description="Disordered" evidence="1">
    <location>
        <begin position="1473"/>
        <end position="1495"/>
    </location>
</feature>
<feature type="compositionally biased region" description="Low complexity" evidence="1">
    <location>
        <begin position="190"/>
        <end position="201"/>
    </location>
</feature>
<feature type="transmembrane region" description="Helical" evidence="2">
    <location>
        <begin position="602"/>
        <end position="625"/>
    </location>
</feature>
<feature type="region of interest" description="Disordered" evidence="1">
    <location>
        <begin position="980"/>
        <end position="1072"/>
    </location>
</feature>
<protein>
    <submittedName>
        <fullName evidence="3">Uncharacterized protein</fullName>
    </submittedName>
</protein>
<feature type="compositionally biased region" description="Basic and acidic residues" evidence="1">
    <location>
        <begin position="118"/>
        <end position="136"/>
    </location>
</feature>
<keyword evidence="2" id="KW-0472">Membrane</keyword>
<feature type="compositionally biased region" description="Basic and acidic residues" evidence="1">
    <location>
        <begin position="989"/>
        <end position="1002"/>
    </location>
</feature>
<organism evidence="3 4">
    <name type="scientific">Tilletia horrida</name>
    <dbReference type="NCBI Taxonomy" id="155126"/>
    <lineage>
        <taxon>Eukaryota</taxon>
        <taxon>Fungi</taxon>
        <taxon>Dikarya</taxon>
        <taxon>Basidiomycota</taxon>
        <taxon>Ustilaginomycotina</taxon>
        <taxon>Exobasidiomycetes</taxon>
        <taxon>Tilletiales</taxon>
        <taxon>Tilletiaceae</taxon>
        <taxon>Tilletia</taxon>
    </lineage>
</organism>
<feature type="compositionally biased region" description="Pro residues" evidence="1">
    <location>
        <begin position="849"/>
        <end position="859"/>
    </location>
</feature>
<name>A0AAN6GN35_9BASI</name>
<evidence type="ECO:0000313" key="4">
    <source>
        <dbReference type="Proteomes" id="UP001176517"/>
    </source>
</evidence>
<feature type="region of interest" description="Disordered" evidence="1">
    <location>
        <begin position="803"/>
        <end position="864"/>
    </location>
</feature>
<gene>
    <name evidence="3" type="ORF">OC846_004483</name>
</gene>
<comment type="caution">
    <text evidence="3">The sequence shown here is derived from an EMBL/GenBank/DDBJ whole genome shotgun (WGS) entry which is preliminary data.</text>
</comment>
<feature type="region of interest" description="Disordered" evidence="1">
    <location>
        <begin position="115"/>
        <end position="136"/>
    </location>
</feature>
<dbReference type="Proteomes" id="UP001176517">
    <property type="component" value="Unassembled WGS sequence"/>
</dbReference>
<feature type="region of interest" description="Disordered" evidence="1">
    <location>
        <begin position="430"/>
        <end position="483"/>
    </location>
</feature>
<feature type="region of interest" description="Disordered" evidence="1">
    <location>
        <begin position="1203"/>
        <end position="1241"/>
    </location>
</feature>
<feature type="compositionally biased region" description="Low complexity" evidence="1">
    <location>
        <begin position="163"/>
        <end position="182"/>
    </location>
</feature>
<reference evidence="3" key="1">
    <citation type="journal article" date="2023" name="PhytoFront">
        <title>Draft Genome Resources of Seven Strains of Tilletia horrida, Causal Agent of Kernel Smut of Rice.</title>
        <authorList>
            <person name="Khanal S."/>
            <person name="Antony Babu S."/>
            <person name="Zhou X.G."/>
        </authorList>
    </citation>
    <scope>NUCLEOTIDE SEQUENCE</scope>
    <source>
        <strain evidence="3">TX6</strain>
    </source>
</reference>
<feature type="transmembrane region" description="Helical" evidence="2">
    <location>
        <begin position="12"/>
        <end position="34"/>
    </location>
</feature>
<evidence type="ECO:0000313" key="3">
    <source>
        <dbReference type="EMBL" id="KAK0548410.1"/>
    </source>
</evidence>